<dbReference type="EMBL" id="QXXA01000004">
    <property type="protein sequence ID" value="NBI05844.1"/>
    <property type="molecule type" value="Genomic_DNA"/>
</dbReference>
<evidence type="ECO:0000256" key="2">
    <source>
        <dbReference type="ARBA" id="ARBA00008488"/>
    </source>
</evidence>
<evidence type="ECO:0000256" key="4">
    <source>
        <dbReference type="ARBA" id="ARBA00022989"/>
    </source>
</evidence>
<feature type="binding site" evidence="6">
    <location>
        <position position="67"/>
    </location>
    <ligand>
        <name>Zn(2+)</name>
        <dbReference type="ChEBI" id="CHEBI:29105"/>
    </ligand>
</feature>
<sequence length="216" mass="23895">MDTKSLYSKSEEITNAILHGIGLGFSIAALTLLVVLASIYGEVWHVVSFAIYGSTLVILYLSSTLYHSFPAGSVKNIFQIFDHASIYLLIAGTYTPLTLIPLRGKLGWTLFGIVWGIAIVGIIFKIFFVKRFMILSLLLYLGMGWLVVIAIRPLIDTISLKSIIFLIAGGLSYTIGTIFFANKKIKFNHAIWHLFVLGGSVCHFFTILFLLPSLNA</sequence>
<comment type="subcellular location">
    <subcellularLocation>
        <location evidence="1">Endomembrane system</location>
        <topology evidence="1">Multi-pass membrane protein</topology>
    </subcellularLocation>
</comment>
<proteinExistence type="inferred from homology"/>
<dbReference type="InterPro" id="IPR005744">
    <property type="entry name" value="Hy-lIII"/>
</dbReference>
<feature type="transmembrane region" description="Helical" evidence="7">
    <location>
        <begin position="80"/>
        <end position="100"/>
    </location>
</feature>
<dbReference type="OrthoDB" id="9813689at2"/>
<evidence type="ECO:0000256" key="5">
    <source>
        <dbReference type="ARBA" id="ARBA00023136"/>
    </source>
</evidence>
<dbReference type="PANTHER" id="PTHR20855:SF129">
    <property type="entry name" value="HEMOLYSIN-3 HOMOLOG"/>
    <property type="match status" value="1"/>
</dbReference>
<feature type="transmembrane region" description="Helical" evidence="7">
    <location>
        <begin position="190"/>
        <end position="211"/>
    </location>
</feature>
<feature type="transmembrane region" description="Helical" evidence="7">
    <location>
        <begin position="163"/>
        <end position="181"/>
    </location>
</feature>
<feature type="transmembrane region" description="Helical" evidence="7">
    <location>
        <begin position="134"/>
        <end position="151"/>
    </location>
</feature>
<keyword evidence="5 7" id="KW-0472">Membrane</keyword>
<dbReference type="GO" id="GO:0012505">
    <property type="term" value="C:endomembrane system"/>
    <property type="evidence" value="ECO:0007669"/>
    <property type="project" value="UniProtKB-SubCell"/>
</dbReference>
<evidence type="ECO:0000313" key="9">
    <source>
        <dbReference type="Proteomes" id="UP000467132"/>
    </source>
</evidence>
<feature type="transmembrane region" description="Helical" evidence="7">
    <location>
        <begin position="21"/>
        <end position="40"/>
    </location>
</feature>
<dbReference type="NCBIfam" id="TIGR01065">
    <property type="entry name" value="hlyIII"/>
    <property type="match status" value="1"/>
</dbReference>
<dbReference type="GO" id="GO:0046872">
    <property type="term" value="F:metal ion binding"/>
    <property type="evidence" value="ECO:0007669"/>
    <property type="project" value="UniProtKB-KW"/>
</dbReference>
<dbReference type="GO" id="GO:0016020">
    <property type="term" value="C:membrane"/>
    <property type="evidence" value="ECO:0007669"/>
    <property type="project" value="InterPro"/>
</dbReference>
<name>A0A845QUZ5_9CLOT</name>
<evidence type="ECO:0000256" key="1">
    <source>
        <dbReference type="ARBA" id="ARBA00004127"/>
    </source>
</evidence>
<accession>A0A845QUZ5</accession>
<gene>
    <name evidence="8" type="ORF">D3Z33_03110</name>
</gene>
<keyword evidence="6" id="KW-0862">Zinc</keyword>
<dbReference type="RefSeq" id="WP_160196331.1">
    <property type="nucleotide sequence ID" value="NZ_QXXA01000004.1"/>
</dbReference>
<feature type="binding site" evidence="6">
    <location>
        <position position="189"/>
    </location>
    <ligand>
        <name>Zn(2+)</name>
        <dbReference type="ChEBI" id="CHEBI:29105"/>
    </ligand>
</feature>
<comment type="similarity">
    <text evidence="2">Belongs to the UPF0073 (Hly-III) family.</text>
</comment>
<feature type="transmembrane region" description="Helical" evidence="7">
    <location>
        <begin position="46"/>
        <end position="68"/>
    </location>
</feature>
<feature type="binding site" evidence="6">
    <location>
        <position position="193"/>
    </location>
    <ligand>
        <name>Zn(2+)</name>
        <dbReference type="ChEBI" id="CHEBI:29105"/>
    </ligand>
</feature>
<evidence type="ECO:0000256" key="3">
    <source>
        <dbReference type="ARBA" id="ARBA00022692"/>
    </source>
</evidence>
<feature type="transmembrane region" description="Helical" evidence="7">
    <location>
        <begin position="106"/>
        <end position="127"/>
    </location>
</feature>
<dbReference type="Proteomes" id="UP000467132">
    <property type="component" value="Unassembled WGS sequence"/>
</dbReference>
<dbReference type="Pfam" id="PF03006">
    <property type="entry name" value="HlyIII"/>
    <property type="match status" value="1"/>
</dbReference>
<evidence type="ECO:0000256" key="7">
    <source>
        <dbReference type="SAM" id="Phobius"/>
    </source>
</evidence>
<protein>
    <submittedName>
        <fullName evidence="8">Hemolysin D</fullName>
    </submittedName>
</protein>
<dbReference type="PANTHER" id="PTHR20855">
    <property type="entry name" value="ADIPOR/PROGESTIN RECEPTOR-RELATED"/>
    <property type="match status" value="1"/>
</dbReference>
<dbReference type="GO" id="GO:0140911">
    <property type="term" value="F:pore-forming activity"/>
    <property type="evidence" value="ECO:0007669"/>
    <property type="project" value="InterPro"/>
</dbReference>
<comment type="caution">
    <text evidence="8">The sequence shown here is derived from an EMBL/GenBank/DDBJ whole genome shotgun (WGS) entry which is preliminary data.</text>
</comment>
<reference evidence="8 9" key="1">
    <citation type="submission" date="2018-08" db="EMBL/GenBank/DDBJ databases">
        <title>Murine metabolic-syndrome-specific gut microbial biobank.</title>
        <authorList>
            <person name="Liu C."/>
        </authorList>
    </citation>
    <scope>NUCLEOTIDE SEQUENCE [LARGE SCALE GENOMIC DNA]</scope>
    <source>
        <strain evidence="8 9">583</strain>
    </source>
</reference>
<dbReference type="AlphaFoldDB" id="A0A845QUZ5"/>
<evidence type="ECO:0000256" key="6">
    <source>
        <dbReference type="PIRSR" id="PIRSR604254-1"/>
    </source>
</evidence>
<dbReference type="InterPro" id="IPR004254">
    <property type="entry name" value="AdipoR/HlyIII-related"/>
</dbReference>
<keyword evidence="6" id="KW-0479">Metal-binding</keyword>
<keyword evidence="3 7" id="KW-0812">Transmembrane</keyword>
<keyword evidence="9" id="KW-1185">Reference proteome</keyword>
<organism evidence="8 9">
    <name type="scientific">Senegalia massiliensis</name>
    <dbReference type="NCBI Taxonomy" id="1720316"/>
    <lineage>
        <taxon>Bacteria</taxon>
        <taxon>Bacillati</taxon>
        <taxon>Bacillota</taxon>
        <taxon>Clostridia</taxon>
        <taxon>Eubacteriales</taxon>
        <taxon>Clostridiaceae</taxon>
        <taxon>Senegalia</taxon>
    </lineage>
</organism>
<evidence type="ECO:0000313" key="8">
    <source>
        <dbReference type="EMBL" id="NBI05844.1"/>
    </source>
</evidence>
<keyword evidence="4 7" id="KW-1133">Transmembrane helix</keyword>